<dbReference type="EMBL" id="JBHRZH010000004">
    <property type="protein sequence ID" value="MFC3759832.1"/>
    <property type="molecule type" value="Genomic_DNA"/>
</dbReference>
<gene>
    <name evidence="2" type="ORF">ACFOUW_03215</name>
</gene>
<reference evidence="3" key="1">
    <citation type="journal article" date="2019" name="Int. J. Syst. Evol. Microbiol.">
        <title>The Global Catalogue of Microorganisms (GCM) 10K type strain sequencing project: providing services to taxonomists for standard genome sequencing and annotation.</title>
        <authorList>
            <consortium name="The Broad Institute Genomics Platform"/>
            <consortium name="The Broad Institute Genome Sequencing Center for Infectious Disease"/>
            <person name="Wu L."/>
            <person name="Ma J."/>
        </authorList>
    </citation>
    <scope>NUCLEOTIDE SEQUENCE [LARGE SCALE GENOMIC DNA]</scope>
    <source>
        <strain evidence="3">CGMCC 4.7241</strain>
    </source>
</reference>
<keyword evidence="2" id="KW-0808">Transferase</keyword>
<accession>A0ABV7Y4T0</accession>
<dbReference type="Proteomes" id="UP001595699">
    <property type="component" value="Unassembled WGS sequence"/>
</dbReference>
<comment type="caution">
    <text evidence="2">The sequence shown here is derived from an EMBL/GenBank/DDBJ whole genome shotgun (WGS) entry which is preliminary data.</text>
</comment>
<dbReference type="GO" id="GO:0008168">
    <property type="term" value="F:methyltransferase activity"/>
    <property type="evidence" value="ECO:0007669"/>
    <property type="project" value="UniProtKB-KW"/>
</dbReference>
<dbReference type="InterPro" id="IPR013216">
    <property type="entry name" value="Methyltransf_11"/>
</dbReference>
<keyword evidence="3" id="KW-1185">Reference proteome</keyword>
<sequence length="255" mass="26584">MPERTAARSTGHRRSARTELVWRLLREALDERAAAAGRSSLEVVDAGGGTGNFAVPIAELGHRVTVVDASPDSLAALERRAAEARVSDRIRALQGDAASLPDLVGRESADLVLCHSVLEFVDEPAAVLSAVAAVLRPEAPLSVLAANRHAVVLAKAVSGHVAEAQAALVDPAGRWGAADPVPRRFTLDELRDLLGVAGFRTAAAHGIRVFADLVPGALTDDPAGFDALLELEATAAEHPAFRALAGQLHVLARNG</sequence>
<evidence type="ECO:0000313" key="2">
    <source>
        <dbReference type="EMBL" id="MFC3759832.1"/>
    </source>
</evidence>
<evidence type="ECO:0000259" key="1">
    <source>
        <dbReference type="Pfam" id="PF08241"/>
    </source>
</evidence>
<dbReference type="RefSeq" id="WP_372442347.1">
    <property type="nucleotide sequence ID" value="NZ_JAFBCM010000001.1"/>
</dbReference>
<dbReference type="SUPFAM" id="SSF53335">
    <property type="entry name" value="S-adenosyl-L-methionine-dependent methyltransferases"/>
    <property type="match status" value="1"/>
</dbReference>
<name>A0ABV7Y4T0_9ACTN</name>
<dbReference type="GO" id="GO:0032259">
    <property type="term" value="P:methylation"/>
    <property type="evidence" value="ECO:0007669"/>
    <property type="project" value="UniProtKB-KW"/>
</dbReference>
<dbReference type="PANTHER" id="PTHR43861">
    <property type="entry name" value="TRANS-ACONITATE 2-METHYLTRANSFERASE-RELATED"/>
    <property type="match status" value="1"/>
</dbReference>
<dbReference type="CDD" id="cd02440">
    <property type="entry name" value="AdoMet_MTases"/>
    <property type="match status" value="1"/>
</dbReference>
<dbReference type="Gene3D" id="3.40.50.150">
    <property type="entry name" value="Vaccinia Virus protein VP39"/>
    <property type="match status" value="1"/>
</dbReference>
<dbReference type="Pfam" id="PF08241">
    <property type="entry name" value="Methyltransf_11"/>
    <property type="match status" value="1"/>
</dbReference>
<dbReference type="InterPro" id="IPR029063">
    <property type="entry name" value="SAM-dependent_MTases_sf"/>
</dbReference>
<feature type="domain" description="Methyltransferase type 11" evidence="1">
    <location>
        <begin position="44"/>
        <end position="139"/>
    </location>
</feature>
<evidence type="ECO:0000313" key="3">
    <source>
        <dbReference type="Proteomes" id="UP001595699"/>
    </source>
</evidence>
<keyword evidence="2" id="KW-0489">Methyltransferase</keyword>
<protein>
    <submittedName>
        <fullName evidence="2">Methyltransferase domain-containing protein</fullName>
    </submittedName>
</protein>
<proteinExistence type="predicted"/>
<organism evidence="2 3">
    <name type="scientific">Tenggerimyces flavus</name>
    <dbReference type="NCBI Taxonomy" id="1708749"/>
    <lineage>
        <taxon>Bacteria</taxon>
        <taxon>Bacillati</taxon>
        <taxon>Actinomycetota</taxon>
        <taxon>Actinomycetes</taxon>
        <taxon>Propionibacteriales</taxon>
        <taxon>Nocardioidaceae</taxon>
        <taxon>Tenggerimyces</taxon>
    </lineage>
</organism>